<dbReference type="AlphaFoldDB" id="M5RT99"/>
<keyword evidence="2" id="KW-1185">Reference proteome</keyword>
<reference evidence="1 2" key="1">
    <citation type="journal article" date="2013" name="Mar. Genomics">
        <title>Expression of sulfatases in Rhodopirellula baltica and the diversity of sulfatases in the genus Rhodopirellula.</title>
        <authorList>
            <person name="Wegner C.E."/>
            <person name="Richter-Heitmann T."/>
            <person name="Klindworth A."/>
            <person name="Klockow C."/>
            <person name="Richter M."/>
            <person name="Achstetter T."/>
            <person name="Glockner F.O."/>
            <person name="Harder J."/>
        </authorList>
    </citation>
    <scope>NUCLEOTIDE SEQUENCE [LARGE SCALE GENOMIC DNA]</scope>
    <source>
        <strain evidence="1 2">SM1</strain>
    </source>
</reference>
<sequence length="45" mass="5009">TTQSCQLTDCVFVFMRLDPDAGEASIDEFTHTLSQCHTLVSLFLS</sequence>
<dbReference type="EMBL" id="ANOG01000078">
    <property type="protein sequence ID" value="EMI22568.1"/>
    <property type="molecule type" value="Genomic_DNA"/>
</dbReference>
<feature type="non-terminal residue" evidence="1">
    <location>
        <position position="1"/>
    </location>
</feature>
<evidence type="ECO:0000313" key="1">
    <source>
        <dbReference type="EMBL" id="EMI22568.1"/>
    </source>
</evidence>
<organism evidence="1 2">
    <name type="scientific">Rhodopirellula maiorica SM1</name>
    <dbReference type="NCBI Taxonomy" id="1265738"/>
    <lineage>
        <taxon>Bacteria</taxon>
        <taxon>Pseudomonadati</taxon>
        <taxon>Planctomycetota</taxon>
        <taxon>Planctomycetia</taxon>
        <taxon>Pirellulales</taxon>
        <taxon>Pirellulaceae</taxon>
        <taxon>Novipirellula</taxon>
    </lineage>
</organism>
<gene>
    <name evidence="1" type="ORF">RMSM_00506</name>
</gene>
<protein>
    <submittedName>
        <fullName evidence="1">Uncharacterized protein</fullName>
    </submittedName>
</protein>
<proteinExistence type="predicted"/>
<comment type="caution">
    <text evidence="1">The sequence shown here is derived from an EMBL/GenBank/DDBJ whole genome shotgun (WGS) entry which is preliminary data.</text>
</comment>
<evidence type="ECO:0000313" key="2">
    <source>
        <dbReference type="Proteomes" id="UP000011991"/>
    </source>
</evidence>
<dbReference type="Proteomes" id="UP000011991">
    <property type="component" value="Unassembled WGS sequence"/>
</dbReference>
<accession>M5RT99</accession>
<name>M5RT99_9BACT</name>